<dbReference type="PROSITE" id="PS00107">
    <property type="entry name" value="PROTEIN_KINASE_ATP"/>
    <property type="match status" value="1"/>
</dbReference>
<evidence type="ECO:0000256" key="9">
    <source>
        <dbReference type="SAM" id="MobiDB-lite"/>
    </source>
</evidence>
<dbReference type="InterPro" id="IPR036770">
    <property type="entry name" value="Ankyrin_rpt-contain_sf"/>
</dbReference>
<feature type="domain" description="PGG" evidence="11">
    <location>
        <begin position="449"/>
        <end position="557"/>
    </location>
</feature>
<dbReference type="STRING" id="337451.A0A3S3RAR5"/>
<evidence type="ECO:0000313" key="13">
    <source>
        <dbReference type="Proteomes" id="UP000283530"/>
    </source>
</evidence>
<dbReference type="PROSITE" id="PS50297">
    <property type="entry name" value="ANK_REP_REGION"/>
    <property type="match status" value="2"/>
</dbReference>
<dbReference type="InterPro" id="IPR011009">
    <property type="entry name" value="Kinase-like_dom_sf"/>
</dbReference>
<organism evidence="12 13">
    <name type="scientific">Cinnamomum micranthum f. kanehirae</name>
    <dbReference type="NCBI Taxonomy" id="337451"/>
    <lineage>
        <taxon>Eukaryota</taxon>
        <taxon>Viridiplantae</taxon>
        <taxon>Streptophyta</taxon>
        <taxon>Embryophyta</taxon>
        <taxon>Tracheophyta</taxon>
        <taxon>Spermatophyta</taxon>
        <taxon>Magnoliopsida</taxon>
        <taxon>Magnoliidae</taxon>
        <taxon>Laurales</taxon>
        <taxon>Lauraceae</taxon>
        <taxon>Cinnamomum</taxon>
    </lineage>
</organism>
<keyword evidence="2 10" id="KW-0812">Transmembrane</keyword>
<keyword evidence="3" id="KW-0677">Repeat</keyword>
<dbReference type="Pfam" id="PF00023">
    <property type="entry name" value="Ank"/>
    <property type="match status" value="1"/>
</dbReference>
<dbReference type="Pfam" id="PF13962">
    <property type="entry name" value="PGG"/>
    <property type="match status" value="1"/>
</dbReference>
<evidence type="ECO:0000256" key="7">
    <source>
        <dbReference type="PROSITE-ProRule" id="PRU00023"/>
    </source>
</evidence>
<dbReference type="PANTHER" id="PTHR24186:SF50">
    <property type="entry name" value="ANKYRIN REPEAT-CONTAINING PROTEIN ITN1-LIKE ISOFORM X1"/>
    <property type="match status" value="1"/>
</dbReference>
<sequence length="635" mass="68791">MATTSTAQDRTKTPRGNMNPQLHKAAREGDIALLTRLMASNNRPDLTSSLTPQGNTVLHIATKFGHQGIVKEIIKQTRWSALVSQSNSKGDTPLHIAARAGHLELIKLLTPTLEEGAPWRTDARVAWKTSNLEGSTAVHEALKNGHGKIALCLLKFEKKHKLARRVNKAKESPLYLAAEAGMSTVVREIVARDDFSSEGPDGQNPLHIAVIKEVVKVLLESDCAEFMIKEEDGFEKTALHYASTIGYYGEVKTEVETRTKILSLLLEVNPSLAYVPDKNGDYPLLIATTRGPFEGIKIILEHCPDSAELVNKNEQNALHLAVIRKSEAVLQYLINRPEFKKLINEPDKEGNTPVHLATMTNSNEIVDMLSNCVGVDLAVTNNQGLTAMDLCGYTTEQQMIRDTLRKFGAVPSRDKWQELLFLPLHPPPPPLVPPAPRPVPTILVSISSNLKSATKTLPIVTTLIATVTFAAAFTVPGGYNTTAPHEGMPVFIRKAALKAFLFSDILAFCSSMAATILLVYASACSNDEFLISSALKTSSYIAGVSVLATITAFMTAIIPLHSLGGTPPLPQPTSTTKYAFEELSAATDGFSDANFLGRGGFGTVHKGTLQGREVAVKYLLDNQGAAKGTANSKMR</sequence>
<evidence type="ECO:0000256" key="8">
    <source>
        <dbReference type="PROSITE-ProRule" id="PRU10141"/>
    </source>
</evidence>
<evidence type="ECO:0000256" key="5">
    <source>
        <dbReference type="ARBA" id="ARBA00023043"/>
    </source>
</evidence>
<feature type="transmembrane region" description="Helical" evidence="10">
    <location>
        <begin position="540"/>
        <end position="560"/>
    </location>
</feature>
<feature type="region of interest" description="Disordered" evidence="9">
    <location>
        <begin position="1"/>
        <end position="24"/>
    </location>
</feature>
<reference evidence="12 13" key="1">
    <citation type="journal article" date="2019" name="Nat. Plants">
        <title>Stout camphor tree genome fills gaps in understanding of flowering plant genome evolution.</title>
        <authorList>
            <person name="Chaw S.M."/>
            <person name="Liu Y.C."/>
            <person name="Wu Y.W."/>
            <person name="Wang H.Y."/>
            <person name="Lin C.I."/>
            <person name="Wu C.S."/>
            <person name="Ke H.M."/>
            <person name="Chang L.Y."/>
            <person name="Hsu C.Y."/>
            <person name="Yang H.T."/>
            <person name="Sudianto E."/>
            <person name="Hsu M.H."/>
            <person name="Wu K.P."/>
            <person name="Wang L.N."/>
            <person name="Leebens-Mack J.H."/>
            <person name="Tsai I.J."/>
        </authorList>
    </citation>
    <scope>NUCLEOTIDE SEQUENCE [LARGE SCALE GENOMIC DNA]</scope>
    <source>
        <strain evidence="13">cv. Chaw 1501</strain>
        <tissue evidence="12">Young leaves</tissue>
    </source>
</reference>
<dbReference type="Gene3D" id="3.30.200.20">
    <property type="entry name" value="Phosphorylase Kinase, domain 1"/>
    <property type="match status" value="1"/>
</dbReference>
<feature type="transmembrane region" description="Helical" evidence="10">
    <location>
        <begin position="499"/>
        <end position="520"/>
    </location>
</feature>
<dbReference type="InterPro" id="IPR002110">
    <property type="entry name" value="Ankyrin_rpt"/>
</dbReference>
<comment type="caution">
    <text evidence="12">The sequence shown here is derived from an EMBL/GenBank/DDBJ whole genome shotgun (WGS) entry which is preliminary data.</text>
</comment>
<dbReference type="SUPFAM" id="SSF56112">
    <property type="entry name" value="Protein kinase-like (PK-like)"/>
    <property type="match status" value="1"/>
</dbReference>
<dbReference type="GO" id="GO:0005524">
    <property type="term" value="F:ATP binding"/>
    <property type="evidence" value="ECO:0007669"/>
    <property type="project" value="UniProtKB-UniRule"/>
</dbReference>
<dbReference type="GO" id="GO:0005886">
    <property type="term" value="C:plasma membrane"/>
    <property type="evidence" value="ECO:0007669"/>
    <property type="project" value="TreeGrafter"/>
</dbReference>
<dbReference type="PROSITE" id="PS50088">
    <property type="entry name" value="ANK_REPEAT"/>
    <property type="match status" value="2"/>
</dbReference>
<keyword evidence="8" id="KW-0547">Nucleotide-binding</keyword>
<evidence type="ECO:0000313" key="12">
    <source>
        <dbReference type="EMBL" id="RWR97988.1"/>
    </source>
</evidence>
<dbReference type="InterPro" id="IPR017441">
    <property type="entry name" value="Protein_kinase_ATP_BS"/>
</dbReference>
<keyword evidence="8" id="KW-0067">ATP-binding</keyword>
<evidence type="ECO:0000259" key="11">
    <source>
        <dbReference type="Pfam" id="PF13962"/>
    </source>
</evidence>
<keyword evidence="5 7" id="KW-0040">ANK repeat</keyword>
<feature type="binding site" evidence="8">
    <location>
        <position position="617"/>
    </location>
    <ligand>
        <name>ATP</name>
        <dbReference type="ChEBI" id="CHEBI:30616"/>
    </ligand>
</feature>
<dbReference type="Gene3D" id="1.25.40.20">
    <property type="entry name" value="Ankyrin repeat-containing domain"/>
    <property type="match status" value="1"/>
</dbReference>
<keyword evidence="6 10" id="KW-0472">Membrane</keyword>
<dbReference type="Pfam" id="PF12796">
    <property type="entry name" value="Ank_2"/>
    <property type="match status" value="3"/>
</dbReference>
<accession>A0A3S3RAR5</accession>
<evidence type="ECO:0000256" key="1">
    <source>
        <dbReference type="ARBA" id="ARBA00004141"/>
    </source>
</evidence>
<dbReference type="SUPFAM" id="SSF48403">
    <property type="entry name" value="Ankyrin repeat"/>
    <property type="match status" value="1"/>
</dbReference>
<feature type="transmembrane region" description="Helical" evidence="10">
    <location>
        <begin position="457"/>
        <end position="479"/>
    </location>
</feature>
<protein>
    <submittedName>
        <fullName evidence="12">Protein ACCELERATED CELL DEATH 6</fullName>
    </submittedName>
</protein>
<evidence type="ECO:0000256" key="2">
    <source>
        <dbReference type="ARBA" id="ARBA00022692"/>
    </source>
</evidence>
<gene>
    <name evidence="12" type="ORF">CKAN_02747100</name>
</gene>
<keyword evidence="4 10" id="KW-1133">Transmembrane helix</keyword>
<feature type="repeat" description="ANK" evidence="7">
    <location>
        <begin position="349"/>
        <end position="369"/>
    </location>
</feature>
<evidence type="ECO:0000256" key="4">
    <source>
        <dbReference type="ARBA" id="ARBA00022989"/>
    </source>
</evidence>
<dbReference type="EMBL" id="QPKB01000356">
    <property type="protein sequence ID" value="RWR97988.1"/>
    <property type="molecule type" value="Genomic_DNA"/>
</dbReference>
<dbReference type="InterPro" id="IPR026961">
    <property type="entry name" value="PGG_dom"/>
</dbReference>
<evidence type="ECO:0000256" key="10">
    <source>
        <dbReference type="SAM" id="Phobius"/>
    </source>
</evidence>
<evidence type="ECO:0000256" key="3">
    <source>
        <dbReference type="ARBA" id="ARBA00022737"/>
    </source>
</evidence>
<name>A0A3S3RAR5_9MAGN</name>
<feature type="compositionally biased region" description="Polar residues" evidence="9">
    <location>
        <begin position="1"/>
        <end position="20"/>
    </location>
</feature>
<dbReference type="PANTHER" id="PTHR24186">
    <property type="entry name" value="PROTEIN PHOSPHATASE 1 REGULATORY SUBUNIT"/>
    <property type="match status" value="1"/>
</dbReference>
<keyword evidence="13" id="KW-1185">Reference proteome</keyword>
<proteinExistence type="predicted"/>
<evidence type="ECO:0000256" key="6">
    <source>
        <dbReference type="ARBA" id="ARBA00023136"/>
    </source>
</evidence>
<comment type="subcellular location">
    <subcellularLocation>
        <location evidence="1">Membrane</location>
        <topology evidence="1">Multi-pass membrane protein</topology>
    </subcellularLocation>
</comment>
<dbReference type="Proteomes" id="UP000283530">
    <property type="component" value="Unassembled WGS sequence"/>
</dbReference>
<dbReference type="AlphaFoldDB" id="A0A3S3RAR5"/>
<feature type="repeat" description="ANK" evidence="7">
    <location>
        <begin position="89"/>
        <end position="109"/>
    </location>
</feature>
<dbReference type="SMART" id="SM00248">
    <property type="entry name" value="ANK"/>
    <property type="match status" value="10"/>
</dbReference>
<dbReference type="OrthoDB" id="1847170at2759"/>